<evidence type="ECO:0000259" key="6">
    <source>
        <dbReference type="PROSITE" id="PS52004"/>
    </source>
</evidence>
<dbReference type="InterPro" id="IPR016039">
    <property type="entry name" value="Thiolase-like"/>
</dbReference>
<dbReference type="InterPro" id="IPR020841">
    <property type="entry name" value="PKS_Beta-ketoAc_synthase_dom"/>
</dbReference>
<sequence>MKPIAITGLGAVSPFGYGINALWHGMEAGPAPLSPIPEAEYKHSPGLYGPAPFHTLPRGNALIARANTFARIGYWAAHDALRDARYRVGDGYRCALISGSTIGYSVVSQFGDMLDMGRSQYLYHSAVNGVISIRERVRGMQIMLYSQESVSTQGIGLASQLIAGGKYQAALVGGVEIYSRALHACYSSVRKISPLDTAGIQTGEPALRPWHPNRNGFIFSEGACYLLLEDLQMARDRGAHIYGLITGWGTCQEQAYDNYEIDESGKGLSDSIDQALGRAGVGIDQVDVVIASANGSVKKDIVEFQCLGGKFTDIGTAPVTITGYKQLLGETLGAGGAFSTALACLSITHGALLPTIDAGIPTPDSIEFSNGDKLIGTNLLITDLGYHGDSAALLLRRNQ</sequence>
<name>A0A450VQK1_9GAMM</name>
<dbReference type="SUPFAM" id="SSF53901">
    <property type="entry name" value="Thiolase-like"/>
    <property type="match status" value="1"/>
</dbReference>
<dbReference type="Pfam" id="PF02801">
    <property type="entry name" value="Ketoacyl-synt_C"/>
    <property type="match status" value="1"/>
</dbReference>
<gene>
    <name evidence="7" type="ORF">BECKFM1743A_GA0114220_100302</name>
    <name evidence="9" type="ORF">BECKFM1743B_GA0114221_100302</name>
    <name evidence="8" type="ORF">BECKFM1743C_GA0114222_100332</name>
</gene>
<evidence type="ECO:0000256" key="1">
    <source>
        <dbReference type="ARBA" id="ARBA00005189"/>
    </source>
</evidence>
<dbReference type="PANTHER" id="PTHR11712:SF322">
    <property type="entry name" value="POLYKETIDE BETA-KETOACYL SYNTHASE 2-RELATED"/>
    <property type="match status" value="1"/>
</dbReference>
<feature type="domain" description="Ketosynthase family 3 (KS3)" evidence="6">
    <location>
        <begin position="1"/>
        <end position="397"/>
    </location>
</feature>
<dbReference type="PROSITE" id="PS52004">
    <property type="entry name" value="KS3_2"/>
    <property type="match status" value="1"/>
</dbReference>
<dbReference type="InterPro" id="IPR000794">
    <property type="entry name" value="Beta-ketoacyl_synthase"/>
</dbReference>
<dbReference type="InterPro" id="IPR014031">
    <property type="entry name" value="Ketoacyl_synth_C"/>
</dbReference>
<keyword evidence="3 5" id="KW-0808">Transferase</keyword>
<dbReference type="EMBL" id="CAADFL010000030">
    <property type="protein sequence ID" value="VFK07035.1"/>
    <property type="molecule type" value="Genomic_DNA"/>
</dbReference>
<evidence type="ECO:0000256" key="5">
    <source>
        <dbReference type="RuleBase" id="RU003694"/>
    </source>
</evidence>
<proteinExistence type="inferred from homology"/>
<organism evidence="9">
    <name type="scientific">Candidatus Kentrum sp. FM</name>
    <dbReference type="NCBI Taxonomy" id="2126340"/>
    <lineage>
        <taxon>Bacteria</taxon>
        <taxon>Pseudomonadati</taxon>
        <taxon>Pseudomonadota</taxon>
        <taxon>Gammaproteobacteria</taxon>
        <taxon>Candidatus Kentrum</taxon>
    </lineage>
</organism>
<evidence type="ECO:0000313" key="9">
    <source>
        <dbReference type="EMBL" id="VFK07035.1"/>
    </source>
</evidence>
<dbReference type="SMART" id="SM00825">
    <property type="entry name" value="PKS_KS"/>
    <property type="match status" value="1"/>
</dbReference>
<dbReference type="EMBL" id="CAADFA010000033">
    <property type="protein sequence ID" value="VFJ46015.1"/>
    <property type="molecule type" value="Genomic_DNA"/>
</dbReference>
<dbReference type="InterPro" id="IPR014030">
    <property type="entry name" value="Ketoacyl_synth_N"/>
</dbReference>
<dbReference type="Gene3D" id="3.40.47.10">
    <property type="match status" value="1"/>
</dbReference>
<evidence type="ECO:0000256" key="4">
    <source>
        <dbReference type="ARBA" id="ARBA00023315"/>
    </source>
</evidence>
<evidence type="ECO:0000313" key="8">
    <source>
        <dbReference type="EMBL" id="VFJ46015.1"/>
    </source>
</evidence>
<dbReference type="Pfam" id="PF00109">
    <property type="entry name" value="ketoacyl-synt"/>
    <property type="match status" value="1"/>
</dbReference>
<dbReference type="EMBL" id="CAADEZ010000030">
    <property type="protein sequence ID" value="VFJ45908.1"/>
    <property type="molecule type" value="Genomic_DNA"/>
</dbReference>
<evidence type="ECO:0000256" key="2">
    <source>
        <dbReference type="ARBA" id="ARBA00008467"/>
    </source>
</evidence>
<evidence type="ECO:0000256" key="3">
    <source>
        <dbReference type="ARBA" id="ARBA00022679"/>
    </source>
</evidence>
<protein>
    <submittedName>
        <fullName evidence="9">3-oxoacyl-(Acyl-carrier-protein) synthase</fullName>
    </submittedName>
</protein>
<keyword evidence="4" id="KW-0012">Acyltransferase</keyword>
<reference evidence="9" key="1">
    <citation type="submission" date="2019-02" db="EMBL/GenBank/DDBJ databases">
        <authorList>
            <person name="Gruber-Vodicka R. H."/>
            <person name="Seah K. B. B."/>
        </authorList>
    </citation>
    <scope>NUCLEOTIDE SEQUENCE</scope>
    <source>
        <strain evidence="7">BECK_BZ163</strain>
        <strain evidence="9">BECK_BZ164</strain>
        <strain evidence="8">BECK_BZ165</strain>
    </source>
</reference>
<comment type="similarity">
    <text evidence="2 5">Belongs to the thiolase-like superfamily. Beta-ketoacyl-ACP synthases family.</text>
</comment>
<dbReference type="GO" id="GO:0006633">
    <property type="term" value="P:fatty acid biosynthetic process"/>
    <property type="evidence" value="ECO:0007669"/>
    <property type="project" value="TreeGrafter"/>
</dbReference>
<dbReference type="GO" id="GO:0004315">
    <property type="term" value="F:3-oxoacyl-[acyl-carrier-protein] synthase activity"/>
    <property type="evidence" value="ECO:0007669"/>
    <property type="project" value="TreeGrafter"/>
</dbReference>
<dbReference type="PANTHER" id="PTHR11712">
    <property type="entry name" value="POLYKETIDE SYNTHASE-RELATED"/>
    <property type="match status" value="1"/>
</dbReference>
<evidence type="ECO:0000313" key="7">
    <source>
        <dbReference type="EMBL" id="VFJ45908.1"/>
    </source>
</evidence>
<comment type="pathway">
    <text evidence="1">Lipid metabolism.</text>
</comment>
<accession>A0A450VQK1</accession>
<dbReference type="AlphaFoldDB" id="A0A450VQK1"/>